<keyword evidence="3 7" id="KW-0067">ATP-binding</keyword>
<evidence type="ECO:0000256" key="1">
    <source>
        <dbReference type="ARBA" id="ARBA00022448"/>
    </source>
</evidence>
<evidence type="ECO:0000256" key="5">
    <source>
        <dbReference type="ARBA" id="ARBA00037066"/>
    </source>
</evidence>
<dbReference type="AlphaFoldDB" id="A0A4Q1KJ99"/>
<dbReference type="PROSITE" id="PS50893">
    <property type="entry name" value="ABC_TRANSPORTER_2"/>
    <property type="match status" value="1"/>
</dbReference>
<reference evidence="8" key="1">
    <citation type="submission" date="2019-01" db="EMBL/GenBank/DDBJ databases">
        <title>Cytophagaceae bacterium strain CAR-16.</title>
        <authorList>
            <person name="Chen W.-M."/>
        </authorList>
    </citation>
    <scope>NUCLEOTIDE SEQUENCE [LARGE SCALE GENOMIC DNA]</scope>
    <source>
        <strain evidence="8">CHR27</strain>
    </source>
</reference>
<dbReference type="PANTHER" id="PTHR42794:SF1">
    <property type="entry name" value="HEMIN IMPORT ATP-BINDING PROTEIN HMUV"/>
    <property type="match status" value="1"/>
</dbReference>
<dbReference type="GO" id="GO:0005524">
    <property type="term" value="F:ATP binding"/>
    <property type="evidence" value="ECO:0007669"/>
    <property type="project" value="UniProtKB-KW"/>
</dbReference>
<keyword evidence="8" id="KW-1185">Reference proteome</keyword>
<organism evidence="7 8">
    <name type="scientific">Sphingobium fluviale</name>
    <dbReference type="NCBI Taxonomy" id="2506423"/>
    <lineage>
        <taxon>Bacteria</taxon>
        <taxon>Pseudomonadati</taxon>
        <taxon>Pseudomonadota</taxon>
        <taxon>Alphaproteobacteria</taxon>
        <taxon>Sphingomonadales</taxon>
        <taxon>Sphingomonadaceae</taxon>
        <taxon>Sphingobium</taxon>
    </lineage>
</organism>
<dbReference type="InterPro" id="IPR003439">
    <property type="entry name" value="ABC_transporter-like_ATP-bd"/>
</dbReference>
<sequence>MAAALAFSDLTVRKGGRAIVCGISGHLKRGAVTAILGPNGAGKSSLLHILAGVEQPRSGTVLLGGAPLGTLSAQERARRIGFLPQKGEVHWNLAVKSLVGLGRMGHSAGRSLSQEDEAAVVAALAATDVTHLSDRSALSLSGGELARVLLARVLAGAPEWLLADEPLGSLDPAHQLAVLKRLAMTARAGAGVVVVLHDINHAARIADHVVLMKDGAMLADGAAQDVLTPDLLEAAFSVRFRLVNDGGRRLFVAE</sequence>
<keyword evidence="4" id="KW-1278">Translocase</keyword>
<comment type="caution">
    <text evidence="7">The sequence shown here is derived from an EMBL/GenBank/DDBJ whole genome shotgun (WGS) entry which is preliminary data.</text>
</comment>
<dbReference type="PROSITE" id="PS00211">
    <property type="entry name" value="ABC_TRANSPORTER_1"/>
    <property type="match status" value="1"/>
</dbReference>
<evidence type="ECO:0000256" key="2">
    <source>
        <dbReference type="ARBA" id="ARBA00022741"/>
    </source>
</evidence>
<dbReference type="PANTHER" id="PTHR42794">
    <property type="entry name" value="HEMIN IMPORT ATP-BINDING PROTEIN HMUV"/>
    <property type="match status" value="1"/>
</dbReference>
<dbReference type="GO" id="GO:0016887">
    <property type="term" value="F:ATP hydrolysis activity"/>
    <property type="evidence" value="ECO:0007669"/>
    <property type="project" value="InterPro"/>
</dbReference>
<evidence type="ECO:0000313" key="8">
    <source>
        <dbReference type="Proteomes" id="UP000290958"/>
    </source>
</evidence>
<evidence type="ECO:0000259" key="6">
    <source>
        <dbReference type="PROSITE" id="PS50893"/>
    </source>
</evidence>
<dbReference type="EMBL" id="SBKP01000008">
    <property type="protein sequence ID" value="RXR28664.1"/>
    <property type="molecule type" value="Genomic_DNA"/>
</dbReference>
<accession>A0A4Q1KJ99</accession>
<evidence type="ECO:0000313" key="7">
    <source>
        <dbReference type="EMBL" id="RXR28664.1"/>
    </source>
</evidence>
<dbReference type="Gene3D" id="3.40.50.300">
    <property type="entry name" value="P-loop containing nucleotide triphosphate hydrolases"/>
    <property type="match status" value="1"/>
</dbReference>
<dbReference type="CDD" id="cd03214">
    <property type="entry name" value="ABC_Iron-Siderophores_B12_Hemin"/>
    <property type="match status" value="1"/>
</dbReference>
<dbReference type="Proteomes" id="UP000290958">
    <property type="component" value="Unassembled WGS sequence"/>
</dbReference>
<dbReference type="OrthoDB" id="9810077at2"/>
<dbReference type="InterPro" id="IPR027417">
    <property type="entry name" value="P-loop_NTPase"/>
</dbReference>
<dbReference type="SMART" id="SM00382">
    <property type="entry name" value="AAA"/>
    <property type="match status" value="1"/>
</dbReference>
<dbReference type="InterPro" id="IPR017871">
    <property type="entry name" value="ABC_transporter-like_CS"/>
</dbReference>
<proteinExistence type="predicted"/>
<evidence type="ECO:0000256" key="3">
    <source>
        <dbReference type="ARBA" id="ARBA00022840"/>
    </source>
</evidence>
<protein>
    <submittedName>
        <fullName evidence="7">ABC transporter ATP-binding protein</fullName>
    </submittedName>
</protein>
<comment type="function">
    <text evidence="5">Part of the ABC transporter complex HmuTUV involved in hemin import. Responsible for energy coupling to the transport system.</text>
</comment>
<gene>
    <name evidence="7" type="ORF">EQG66_09430</name>
</gene>
<dbReference type="SUPFAM" id="SSF52540">
    <property type="entry name" value="P-loop containing nucleoside triphosphate hydrolases"/>
    <property type="match status" value="1"/>
</dbReference>
<feature type="domain" description="ABC transporter" evidence="6">
    <location>
        <begin position="5"/>
        <end position="239"/>
    </location>
</feature>
<keyword evidence="1" id="KW-0813">Transport</keyword>
<name>A0A4Q1KJ99_9SPHN</name>
<keyword evidence="2" id="KW-0547">Nucleotide-binding</keyword>
<dbReference type="Pfam" id="PF00005">
    <property type="entry name" value="ABC_tran"/>
    <property type="match status" value="1"/>
</dbReference>
<evidence type="ECO:0000256" key="4">
    <source>
        <dbReference type="ARBA" id="ARBA00022967"/>
    </source>
</evidence>
<dbReference type="InterPro" id="IPR003593">
    <property type="entry name" value="AAA+_ATPase"/>
</dbReference>